<dbReference type="PANTHER" id="PTHR35010:SF2">
    <property type="entry name" value="BLL4672 PROTEIN"/>
    <property type="match status" value="1"/>
</dbReference>
<dbReference type="InterPro" id="IPR010982">
    <property type="entry name" value="Lambda_DNA-bd_dom_sf"/>
</dbReference>
<dbReference type="InterPro" id="IPR041413">
    <property type="entry name" value="MLTR_LBD"/>
</dbReference>
<dbReference type="InterPro" id="IPR001387">
    <property type="entry name" value="Cro/C1-type_HTH"/>
</dbReference>
<dbReference type="GO" id="GO:0003677">
    <property type="term" value="F:DNA binding"/>
    <property type="evidence" value="ECO:0007669"/>
    <property type="project" value="InterPro"/>
</dbReference>
<keyword evidence="3" id="KW-1185">Reference proteome</keyword>
<protein>
    <submittedName>
        <fullName evidence="2">XRE family transcriptional regulator</fullName>
    </submittedName>
</protein>
<evidence type="ECO:0000259" key="1">
    <source>
        <dbReference type="PROSITE" id="PS50943"/>
    </source>
</evidence>
<dbReference type="Pfam" id="PF13560">
    <property type="entry name" value="HTH_31"/>
    <property type="match status" value="1"/>
</dbReference>
<organism evidence="2 3">
    <name type="scientific">Nocardioides mangrovicus</name>
    <dbReference type="NCBI Taxonomy" id="2478913"/>
    <lineage>
        <taxon>Bacteria</taxon>
        <taxon>Bacillati</taxon>
        <taxon>Actinomycetota</taxon>
        <taxon>Actinomycetes</taxon>
        <taxon>Propionibacteriales</taxon>
        <taxon>Nocardioidaceae</taxon>
        <taxon>Nocardioides</taxon>
    </lineage>
</organism>
<dbReference type="SMART" id="SM00530">
    <property type="entry name" value="HTH_XRE"/>
    <property type="match status" value="1"/>
</dbReference>
<dbReference type="Gene3D" id="3.30.450.180">
    <property type="match status" value="1"/>
</dbReference>
<proteinExistence type="predicted"/>
<dbReference type="OrthoDB" id="3212310at2"/>
<dbReference type="EMBL" id="RDBE01000005">
    <property type="protein sequence ID" value="RLV50182.1"/>
    <property type="molecule type" value="Genomic_DNA"/>
</dbReference>
<feature type="domain" description="HTH cro/C1-type" evidence="1">
    <location>
        <begin position="34"/>
        <end position="81"/>
    </location>
</feature>
<gene>
    <name evidence="2" type="ORF">D9V37_05490</name>
</gene>
<dbReference type="CDD" id="cd00093">
    <property type="entry name" value="HTH_XRE"/>
    <property type="match status" value="1"/>
</dbReference>
<dbReference type="Proteomes" id="UP000281708">
    <property type="component" value="Unassembled WGS sequence"/>
</dbReference>
<reference evidence="2 3" key="1">
    <citation type="submission" date="2018-10" db="EMBL/GenBank/DDBJ databases">
        <title>Marmoricola sp. 4Q3S-7 whole genome shotgun sequence.</title>
        <authorList>
            <person name="Li F."/>
        </authorList>
    </citation>
    <scope>NUCLEOTIDE SEQUENCE [LARGE SCALE GENOMIC DNA]</scope>
    <source>
        <strain evidence="2 3">4Q3S-7</strain>
    </source>
</reference>
<dbReference type="PROSITE" id="PS50943">
    <property type="entry name" value="HTH_CROC1"/>
    <property type="match status" value="1"/>
</dbReference>
<dbReference type="AlphaFoldDB" id="A0A3L8P557"/>
<evidence type="ECO:0000313" key="2">
    <source>
        <dbReference type="EMBL" id="RLV50182.1"/>
    </source>
</evidence>
<dbReference type="Pfam" id="PF17765">
    <property type="entry name" value="MLTR_LBD"/>
    <property type="match status" value="1"/>
</dbReference>
<sequence>MNREELARVLRIARSRVEPADVGLPAGDRRRVPGLRREEVAALAGVSVDYVVRLEQGRGPHPSAAVLRALSRALRLREEEQDQVFALAGVAPPRAGSIDLVVRGSVQRLLDRFVDLPAMVLSAKSDILAWNAMASALFGDWSRLRPHERNLAWQRFLGDGDRLVVGEEEREQTDRRSVGQLRACLAAYPEDDGLTRLLATLRGRSERFESLWREAPAQVWTGRTKVVQHPDVGLLHLDCERLGIPESDQTLTVYSAEPGSEDADRLDLLRVLGTQTMTAGR</sequence>
<dbReference type="RefSeq" id="WP_121805158.1">
    <property type="nucleotide sequence ID" value="NZ_RDBE01000005.1"/>
</dbReference>
<comment type="caution">
    <text evidence="2">The sequence shown here is derived from an EMBL/GenBank/DDBJ whole genome shotgun (WGS) entry which is preliminary data.</text>
</comment>
<dbReference type="Gene3D" id="1.10.260.40">
    <property type="entry name" value="lambda repressor-like DNA-binding domains"/>
    <property type="match status" value="1"/>
</dbReference>
<dbReference type="SUPFAM" id="SSF47413">
    <property type="entry name" value="lambda repressor-like DNA-binding domains"/>
    <property type="match status" value="1"/>
</dbReference>
<accession>A0A3L8P557</accession>
<dbReference type="PANTHER" id="PTHR35010">
    <property type="entry name" value="BLL4672 PROTEIN-RELATED"/>
    <property type="match status" value="1"/>
</dbReference>
<name>A0A3L8P557_9ACTN</name>
<evidence type="ECO:0000313" key="3">
    <source>
        <dbReference type="Proteomes" id="UP000281708"/>
    </source>
</evidence>